<reference evidence="1 2" key="1">
    <citation type="submission" date="2019-06" db="EMBL/GenBank/DDBJ databases">
        <title>Whole genome shotgun sequence of Vibrio inusitatus NBRC 102082.</title>
        <authorList>
            <person name="Hosoyama A."/>
            <person name="Uohara A."/>
            <person name="Ohji S."/>
            <person name="Ichikawa N."/>
        </authorList>
    </citation>
    <scope>NUCLEOTIDE SEQUENCE [LARGE SCALE GENOMIC DNA]</scope>
    <source>
        <strain evidence="1 2">NBRC 102082</strain>
    </source>
</reference>
<keyword evidence="2" id="KW-1185">Reference proteome</keyword>
<evidence type="ECO:0000313" key="2">
    <source>
        <dbReference type="Proteomes" id="UP000318717"/>
    </source>
</evidence>
<sequence>MEPKPPLKVQLSIEEKVLFIPSDTVNDGEKHNTRSTMSLCNSLSATLAASTVLPAPGVA</sequence>
<gene>
    <name evidence="1" type="ORF">VIN01S_19650</name>
</gene>
<accession>A0A4Y3HW06</accession>
<dbReference type="AlphaFoldDB" id="A0A4Y3HW06"/>
<comment type="caution">
    <text evidence="1">The sequence shown here is derived from an EMBL/GenBank/DDBJ whole genome shotgun (WGS) entry which is preliminary data.</text>
</comment>
<protein>
    <submittedName>
        <fullName evidence="1">Uncharacterized protein</fullName>
    </submittedName>
</protein>
<dbReference type="Proteomes" id="UP000318717">
    <property type="component" value="Unassembled WGS sequence"/>
</dbReference>
<organism evidence="1 2">
    <name type="scientific">Vibrio inusitatus NBRC 102082</name>
    <dbReference type="NCBI Taxonomy" id="1219070"/>
    <lineage>
        <taxon>Bacteria</taxon>
        <taxon>Pseudomonadati</taxon>
        <taxon>Pseudomonadota</taxon>
        <taxon>Gammaproteobacteria</taxon>
        <taxon>Vibrionales</taxon>
        <taxon>Vibrionaceae</taxon>
        <taxon>Vibrio</taxon>
    </lineage>
</organism>
<name>A0A4Y3HW06_9VIBR</name>
<evidence type="ECO:0000313" key="1">
    <source>
        <dbReference type="EMBL" id="GEA51161.1"/>
    </source>
</evidence>
<proteinExistence type="predicted"/>
<dbReference type="EMBL" id="BJLF01000008">
    <property type="protein sequence ID" value="GEA51161.1"/>
    <property type="molecule type" value="Genomic_DNA"/>
</dbReference>